<feature type="compositionally biased region" description="Low complexity" evidence="1">
    <location>
        <begin position="1115"/>
        <end position="1128"/>
    </location>
</feature>
<dbReference type="Proteomes" id="UP000536275">
    <property type="component" value="Unassembled WGS sequence"/>
</dbReference>
<feature type="compositionally biased region" description="Polar residues" evidence="1">
    <location>
        <begin position="857"/>
        <end position="876"/>
    </location>
</feature>
<feature type="region of interest" description="Disordered" evidence="1">
    <location>
        <begin position="1"/>
        <end position="158"/>
    </location>
</feature>
<comment type="caution">
    <text evidence="2">The sequence shown here is derived from an EMBL/GenBank/DDBJ whole genome shotgun (WGS) entry which is preliminary data.</text>
</comment>
<feature type="compositionally biased region" description="Basic and acidic residues" evidence="1">
    <location>
        <begin position="877"/>
        <end position="889"/>
    </location>
</feature>
<feature type="region of interest" description="Disordered" evidence="1">
    <location>
        <begin position="316"/>
        <end position="397"/>
    </location>
</feature>
<evidence type="ECO:0000313" key="2">
    <source>
        <dbReference type="EMBL" id="KAF6069962.1"/>
    </source>
</evidence>
<feature type="compositionally biased region" description="Polar residues" evidence="1">
    <location>
        <begin position="18"/>
        <end position="30"/>
    </location>
</feature>
<accession>A0A8H6C2D0</accession>
<feature type="region of interest" description="Disordered" evidence="1">
    <location>
        <begin position="632"/>
        <end position="652"/>
    </location>
</feature>
<feature type="compositionally biased region" description="Polar residues" evidence="1">
    <location>
        <begin position="144"/>
        <end position="156"/>
    </location>
</feature>
<feature type="region of interest" description="Disordered" evidence="1">
    <location>
        <begin position="256"/>
        <end position="287"/>
    </location>
</feature>
<protein>
    <submittedName>
        <fullName evidence="2">Uncharacterized protein</fullName>
    </submittedName>
</protein>
<dbReference type="EMBL" id="JABWAD010000028">
    <property type="protein sequence ID" value="KAF6069962.1"/>
    <property type="molecule type" value="Genomic_DNA"/>
</dbReference>
<feature type="compositionally biased region" description="Polar residues" evidence="1">
    <location>
        <begin position="1077"/>
        <end position="1089"/>
    </location>
</feature>
<feature type="region of interest" description="Disordered" evidence="1">
    <location>
        <begin position="590"/>
        <end position="620"/>
    </location>
</feature>
<feature type="compositionally biased region" description="Acidic residues" evidence="1">
    <location>
        <begin position="937"/>
        <end position="959"/>
    </location>
</feature>
<feature type="compositionally biased region" description="Low complexity" evidence="1">
    <location>
        <begin position="67"/>
        <end position="77"/>
    </location>
</feature>
<proteinExistence type="predicted"/>
<evidence type="ECO:0000313" key="3">
    <source>
        <dbReference type="Proteomes" id="UP000536275"/>
    </source>
</evidence>
<reference evidence="2 3" key="1">
    <citation type="submission" date="2020-03" db="EMBL/GenBank/DDBJ databases">
        <title>FDA dAtabase for Regulatory Grade micrObial Sequences (FDA-ARGOS): Supporting development and validation of Infectious Disease Dx tests.</title>
        <authorList>
            <person name="Campos J."/>
            <person name="Goldberg B."/>
            <person name="Tallon L."/>
            <person name="Sadzewicz L."/>
            <person name="Vavikolanu K."/>
            <person name="Mehta A."/>
            <person name="Aluvathingal J."/>
            <person name="Nadendla S."/>
            <person name="Nandy P."/>
            <person name="Geyer C."/>
            <person name="Yan Y."/>
            <person name="Sichtig H."/>
        </authorList>
    </citation>
    <scope>NUCLEOTIDE SEQUENCE [LARGE SCALE GENOMIC DNA]</scope>
    <source>
        <strain evidence="2 3">FDAARGOS_656</strain>
    </source>
</reference>
<feature type="region of interest" description="Disordered" evidence="1">
    <location>
        <begin position="844"/>
        <end position="976"/>
    </location>
</feature>
<name>A0A8H6C2D0_CANAX</name>
<feature type="compositionally biased region" description="Acidic residues" evidence="1">
    <location>
        <begin position="319"/>
        <end position="333"/>
    </location>
</feature>
<organism evidence="2 3">
    <name type="scientific">Candida albicans</name>
    <name type="common">Yeast</name>
    <dbReference type="NCBI Taxonomy" id="5476"/>
    <lineage>
        <taxon>Eukaryota</taxon>
        <taxon>Fungi</taxon>
        <taxon>Dikarya</taxon>
        <taxon>Ascomycota</taxon>
        <taxon>Saccharomycotina</taxon>
        <taxon>Pichiomycetes</taxon>
        <taxon>Debaryomycetaceae</taxon>
        <taxon>Candida/Lodderomyces clade</taxon>
        <taxon>Candida</taxon>
    </lineage>
</organism>
<feature type="compositionally biased region" description="Basic and acidic residues" evidence="1">
    <location>
        <begin position="334"/>
        <end position="346"/>
    </location>
</feature>
<gene>
    <name evidence="2" type="ORF">FOB64_002662</name>
</gene>
<feature type="compositionally biased region" description="Basic residues" evidence="1">
    <location>
        <begin position="1101"/>
        <end position="1111"/>
    </location>
</feature>
<feature type="compositionally biased region" description="Basic and acidic residues" evidence="1">
    <location>
        <begin position="1"/>
        <end position="17"/>
    </location>
</feature>
<feature type="region of interest" description="Disordered" evidence="1">
    <location>
        <begin position="1077"/>
        <end position="1128"/>
    </location>
</feature>
<feature type="compositionally biased region" description="Acidic residues" evidence="1">
    <location>
        <begin position="607"/>
        <end position="618"/>
    </location>
</feature>
<feature type="compositionally biased region" description="Low complexity" evidence="1">
    <location>
        <begin position="845"/>
        <end position="856"/>
    </location>
</feature>
<feature type="compositionally biased region" description="Polar residues" evidence="1">
    <location>
        <begin position="258"/>
        <end position="287"/>
    </location>
</feature>
<feature type="compositionally biased region" description="Low complexity" evidence="1">
    <location>
        <begin position="912"/>
        <end position="930"/>
    </location>
</feature>
<evidence type="ECO:0000256" key="1">
    <source>
        <dbReference type="SAM" id="MobiDB-lite"/>
    </source>
</evidence>
<feature type="compositionally biased region" description="Polar residues" evidence="1">
    <location>
        <begin position="108"/>
        <end position="130"/>
    </location>
</feature>
<dbReference type="AlphaFoldDB" id="A0A8H6C2D0"/>
<sequence>MFSNDREIISPKLDKEGSTLQNESLQSGYYISQDKHGDVRASPNNHPPDNEHNDSDFEFDNFDWPSDDVVTASTVVTYSQAQQQKSSPSRNANSRNDEISTDNEINKSKNVSNLSKRVNTNDMADKTNTVEVDELTKSKPIINEGNSGIHSQSPTKPLSELHDQIDLTRSGSSHNIIEAQEQKVDNERQQDQDIEPFTQETELLMFRLPSELQTPISRDILLKLTKRKNPNNEKSNDNGDVEVGDEIRVVDTVINRASGVSTSPKRSQTVVPPPKQGQSISQSAKINIRTPQVFTRNNTTVSKGRIKVTKNVMRLLNSSDEEEDDDEEEEEDVKENVQVENNDAKNTEPNNQNNKDKTPSIESTSDPANNRNESNQPEMTQQPPQIQRQEPVSLQPHQMPEQEAVIYQPSNQDASNNRSILLSSPVQPQQKVSQTLELTNRNNITSDKTNANVSWEDDIEDSDPEFFKEMDINYDLVLASKAGKSKTDEIALDKHTNDEIISSVQIESVNDESTQVTNHHPHDVVIHQSKINLENHFNEKVENKKENETITYQHIDPKMISNGEDIDVLMSDIESDVSITNQVNQVTSPIQELKVNEDVASANDPETSNESESGDSEDNIYNRLKYVGGRRSLASAKKSKSQDKEVEEDKDIKEPQTFIHTIKLSPQILSDIIEPTSKTFMHTIELPSRRIVHTTKLPRLILKLKKTSTETTKETISTQLPENLESNLESMNLNENGNEPTKRATTANITSSTEVPAAFPVLSQKSPTPAPSPVNTIVNKPEEQNEGIVTQSEKFPTMKPIEDLPIIKKDTNQLDRIIPDNATNRTRSSSVEQVRSQFNEKLSLDKTNNVKDVNNVETSEPNPKTSVNFSNNLESQSKGDGESKNDRHLSKPGPVIIDLTLDDESNKESSETSDSSKTSETSASSDSNDNGYSTEEVNNEIDIECDDGIDDNDDDDDGEGNLGDNIDSATINKEPELDESNISDVIKQNIELSSDILICGDKVAPANNSLSIIDSNKDILTQIQNRYRQKYEKLAIINKIEESTLKDKLNNSIALTGDTERFKFRHWNQLSIYSDTAGRSVSPTSTTRSGESDESDDAERKIRRGKFRRCKVPMSDSESNSSSGDIINGERNQNIVKFNEIENNIVAINDEENPNLTTWKMIRLRMRIAAVIIVVI</sequence>
<feature type="compositionally biased region" description="Polar residues" evidence="1">
    <location>
        <begin position="360"/>
        <end position="396"/>
    </location>
</feature>
<feature type="compositionally biased region" description="Polar residues" evidence="1">
    <location>
        <begin position="78"/>
        <end position="94"/>
    </location>
</feature>